<evidence type="ECO:0000256" key="6">
    <source>
        <dbReference type="ARBA" id="ARBA00022741"/>
    </source>
</evidence>
<dbReference type="PANTHER" id="PTHR11088:SF60">
    <property type="entry name" value="TRNA DIMETHYLALLYLTRANSFERASE"/>
    <property type="match status" value="1"/>
</dbReference>
<dbReference type="EMBL" id="PFAA01000002">
    <property type="protein sequence ID" value="PIT96994.1"/>
    <property type="molecule type" value="Genomic_DNA"/>
</dbReference>
<evidence type="ECO:0000313" key="15">
    <source>
        <dbReference type="Proteomes" id="UP000230481"/>
    </source>
</evidence>
<dbReference type="InterPro" id="IPR027417">
    <property type="entry name" value="P-loop_NTPase"/>
</dbReference>
<name>A0A2M6WW09_9BACT</name>
<dbReference type="EC" id="2.5.1.75" evidence="10"/>
<proteinExistence type="inferred from homology"/>
<comment type="cofactor">
    <cofactor evidence="1 10">
        <name>Mg(2+)</name>
        <dbReference type="ChEBI" id="CHEBI:18420"/>
    </cofactor>
</comment>
<dbReference type="NCBIfam" id="TIGR00174">
    <property type="entry name" value="miaA"/>
    <property type="match status" value="1"/>
</dbReference>
<keyword evidence="4 10" id="KW-0808">Transferase</keyword>
<dbReference type="HAMAP" id="MF_00185">
    <property type="entry name" value="IPP_trans"/>
    <property type="match status" value="1"/>
</dbReference>
<dbReference type="Gene3D" id="3.40.50.300">
    <property type="entry name" value="P-loop containing nucleotide triphosphate hydrolases"/>
    <property type="match status" value="1"/>
</dbReference>
<evidence type="ECO:0000256" key="9">
    <source>
        <dbReference type="ARBA" id="ARBA00049563"/>
    </source>
</evidence>
<evidence type="ECO:0000256" key="11">
    <source>
        <dbReference type="RuleBase" id="RU003783"/>
    </source>
</evidence>
<dbReference type="Gene3D" id="1.10.20.140">
    <property type="match status" value="1"/>
</dbReference>
<evidence type="ECO:0000256" key="7">
    <source>
        <dbReference type="ARBA" id="ARBA00022840"/>
    </source>
</evidence>
<dbReference type="GO" id="GO:0005524">
    <property type="term" value="F:ATP binding"/>
    <property type="evidence" value="ECO:0007669"/>
    <property type="project" value="UniProtKB-UniRule"/>
</dbReference>
<keyword evidence="6 10" id="KW-0547">Nucleotide-binding</keyword>
<keyword evidence="5 10" id="KW-0819">tRNA processing</keyword>
<dbReference type="Pfam" id="PF01715">
    <property type="entry name" value="IPPT"/>
    <property type="match status" value="1"/>
</dbReference>
<comment type="subunit">
    <text evidence="10">Monomer.</text>
</comment>
<evidence type="ECO:0000313" key="14">
    <source>
        <dbReference type="EMBL" id="PIT96994.1"/>
    </source>
</evidence>
<dbReference type="GO" id="GO:0006400">
    <property type="term" value="P:tRNA modification"/>
    <property type="evidence" value="ECO:0007669"/>
    <property type="project" value="TreeGrafter"/>
</dbReference>
<dbReference type="InterPro" id="IPR018022">
    <property type="entry name" value="IPT"/>
</dbReference>
<comment type="similarity">
    <text evidence="3 10 13">Belongs to the IPP transferase family.</text>
</comment>
<dbReference type="Proteomes" id="UP000230481">
    <property type="component" value="Unassembled WGS sequence"/>
</dbReference>
<protein>
    <recommendedName>
        <fullName evidence="10">tRNA dimethylallyltransferase</fullName>
        <ecNumber evidence="10">2.5.1.75</ecNumber>
    </recommendedName>
    <alternativeName>
        <fullName evidence="10">Dimethylallyl diphosphate:tRNA dimethylallyltransferase</fullName>
        <shortName evidence="10">DMAPP:tRNA dimethylallyltransferase</shortName>
        <shortName evidence="10">DMATase</shortName>
    </alternativeName>
    <alternativeName>
        <fullName evidence="10">Isopentenyl-diphosphate:tRNA isopentenyltransferase</fullName>
        <shortName evidence="10">IPP transferase</shortName>
        <shortName evidence="10">IPPT</shortName>
        <shortName evidence="10">IPTase</shortName>
    </alternativeName>
</protein>
<organism evidence="14 15">
    <name type="scientific">Candidatus Campbellbacteria bacterium CG10_big_fil_rev_8_21_14_0_10_35_52</name>
    <dbReference type="NCBI Taxonomy" id="1974527"/>
    <lineage>
        <taxon>Bacteria</taxon>
        <taxon>Candidatus Campbelliibacteriota</taxon>
    </lineage>
</organism>
<dbReference type="InterPro" id="IPR039657">
    <property type="entry name" value="Dimethylallyltransferase"/>
</dbReference>
<evidence type="ECO:0000256" key="3">
    <source>
        <dbReference type="ARBA" id="ARBA00005842"/>
    </source>
</evidence>
<comment type="function">
    <text evidence="2 10 12">Catalyzes the transfer of a dimethylallyl group onto the adenine at position 37 in tRNAs that read codons beginning with uridine, leading to the formation of N6-(dimethylallyl)adenosine (i(6)A).</text>
</comment>
<evidence type="ECO:0000256" key="8">
    <source>
        <dbReference type="ARBA" id="ARBA00022842"/>
    </source>
</evidence>
<dbReference type="PANTHER" id="PTHR11088">
    <property type="entry name" value="TRNA DIMETHYLALLYLTRANSFERASE"/>
    <property type="match status" value="1"/>
</dbReference>
<evidence type="ECO:0000256" key="12">
    <source>
        <dbReference type="RuleBase" id="RU003784"/>
    </source>
</evidence>
<sequence length="301" mass="34935">MKEKKIKIIVILGQTATGKSDLAARIAKKLNGEIISTDSRQVYKGLDIGSGKITKKETRGVPHYLLDVANPKRQFSVAQYKKLADNKIIKIYKTRKIPFIVGGSGFYIQAIVDGLVLPKVKPNNKLRKKLEKKSAKELFSMLKKLDKNRAKKIEKDNPRRLIRAIEIAKALGKVPKLKTNSKYETLQIGLKLSDKKLKNNIHKRIVSRIQSGMISEVKKLRAESVSWERLESFGLEYRFIARYLQGKIKKEEMLNKLETEIWHFAKRQIRWFKKDARIKWFNPNEIKKIEIEITNFLDNYS</sequence>
<evidence type="ECO:0000256" key="5">
    <source>
        <dbReference type="ARBA" id="ARBA00022694"/>
    </source>
</evidence>
<feature type="region of interest" description="Interaction with substrate tRNA" evidence="10">
    <location>
        <begin position="38"/>
        <end position="41"/>
    </location>
</feature>
<feature type="binding site" evidence="10">
    <location>
        <begin position="15"/>
        <end position="20"/>
    </location>
    <ligand>
        <name>substrate</name>
    </ligand>
</feature>
<dbReference type="SUPFAM" id="SSF52540">
    <property type="entry name" value="P-loop containing nucleoside triphosphate hydrolases"/>
    <property type="match status" value="1"/>
</dbReference>
<evidence type="ECO:0000256" key="4">
    <source>
        <dbReference type="ARBA" id="ARBA00022679"/>
    </source>
</evidence>
<dbReference type="AlphaFoldDB" id="A0A2M6WW09"/>
<keyword evidence="7 10" id="KW-0067">ATP-binding</keyword>
<evidence type="ECO:0000256" key="1">
    <source>
        <dbReference type="ARBA" id="ARBA00001946"/>
    </source>
</evidence>
<comment type="caution">
    <text evidence="14">The sequence shown here is derived from an EMBL/GenBank/DDBJ whole genome shotgun (WGS) entry which is preliminary data.</text>
</comment>
<feature type="binding site" evidence="10">
    <location>
        <begin position="13"/>
        <end position="20"/>
    </location>
    <ligand>
        <name>ATP</name>
        <dbReference type="ChEBI" id="CHEBI:30616"/>
    </ligand>
</feature>
<keyword evidence="8 10" id="KW-0460">Magnesium</keyword>
<reference evidence="15" key="1">
    <citation type="submission" date="2017-09" db="EMBL/GenBank/DDBJ databases">
        <title>Depth-based differentiation of microbial function through sediment-hosted aquifers and enrichment of novel symbionts in the deep terrestrial subsurface.</title>
        <authorList>
            <person name="Probst A.J."/>
            <person name="Ladd B."/>
            <person name="Jarett J.K."/>
            <person name="Geller-Mcgrath D.E."/>
            <person name="Sieber C.M.K."/>
            <person name="Emerson J.B."/>
            <person name="Anantharaman K."/>
            <person name="Thomas B.C."/>
            <person name="Malmstrom R."/>
            <person name="Stieglmeier M."/>
            <person name="Klingl A."/>
            <person name="Woyke T."/>
            <person name="Ryan C.M."/>
            <person name="Banfield J.F."/>
        </authorList>
    </citation>
    <scope>NUCLEOTIDE SEQUENCE [LARGE SCALE GENOMIC DNA]</scope>
</reference>
<evidence type="ECO:0000256" key="13">
    <source>
        <dbReference type="RuleBase" id="RU003785"/>
    </source>
</evidence>
<dbReference type="GO" id="GO:0052381">
    <property type="term" value="F:tRNA dimethylallyltransferase activity"/>
    <property type="evidence" value="ECO:0007669"/>
    <property type="project" value="UniProtKB-UniRule"/>
</dbReference>
<comment type="caution">
    <text evidence="10">Lacks conserved residue(s) required for the propagation of feature annotation.</text>
</comment>
<feature type="site" description="Interaction with substrate tRNA" evidence="10">
    <location>
        <position position="104"/>
    </location>
</feature>
<accession>A0A2M6WW09</accession>
<gene>
    <name evidence="10" type="primary">miaA</name>
    <name evidence="14" type="ORF">COT82_00105</name>
</gene>
<evidence type="ECO:0000256" key="2">
    <source>
        <dbReference type="ARBA" id="ARBA00003213"/>
    </source>
</evidence>
<comment type="catalytic activity">
    <reaction evidence="9 10 11">
        <text>adenosine(37) in tRNA + dimethylallyl diphosphate = N(6)-dimethylallyladenosine(37) in tRNA + diphosphate</text>
        <dbReference type="Rhea" id="RHEA:26482"/>
        <dbReference type="Rhea" id="RHEA-COMP:10162"/>
        <dbReference type="Rhea" id="RHEA-COMP:10375"/>
        <dbReference type="ChEBI" id="CHEBI:33019"/>
        <dbReference type="ChEBI" id="CHEBI:57623"/>
        <dbReference type="ChEBI" id="CHEBI:74411"/>
        <dbReference type="ChEBI" id="CHEBI:74415"/>
        <dbReference type="EC" id="2.5.1.75"/>
    </reaction>
</comment>
<evidence type="ECO:0000256" key="10">
    <source>
        <dbReference type="HAMAP-Rule" id="MF_00185"/>
    </source>
</evidence>
<feature type="site" description="Interaction with substrate tRNA" evidence="10">
    <location>
        <position position="127"/>
    </location>
</feature>